<keyword evidence="12" id="KW-1185">Reference proteome</keyword>
<reference evidence="11 12" key="1">
    <citation type="journal article" date="2013" name="BMC Genomics">
        <title>Reconstruction of the lipid metabolism for the microalga Monoraphidium neglectum from its genome sequence reveals characteristics suitable for biofuel production.</title>
        <authorList>
            <person name="Bogen C."/>
            <person name="Al-Dilaimi A."/>
            <person name="Albersmeier A."/>
            <person name="Wichmann J."/>
            <person name="Grundmann M."/>
            <person name="Rupp O."/>
            <person name="Lauersen K.J."/>
            <person name="Blifernez-Klassen O."/>
            <person name="Kalinowski J."/>
            <person name="Goesmann A."/>
            <person name="Mussgnug J.H."/>
            <person name="Kruse O."/>
        </authorList>
    </citation>
    <scope>NUCLEOTIDE SEQUENCE [LARGE SCALE GENOMIC DNA]</scope>
    <source>
        <strain evidence="11 12">SAG 48.87</strain>
    </source>
</reference>
<evidence type="ECO:0000313" key="11">
    <source>
        <dbReference type="EMBL" id="KIZ02608.1"/>
    </source>
</evidence>
<dbReference type="GO" id="GO:0008199">
    <property type="term" value="F:ferric iron binding"/>
    <property type="evidence" value="ECO:0007669"/>
    <property type="project" value="InterPro"/>
</dbReference>
<dbReference type="GeneID" id="25738234"/>
<dbReference type="InterPro" id="IPR009040">
    <property type="entry name" value="Ferritin-like_diiron"/>
</dbReference>
<dbReference type="AlphaFoldDB" id="A0A0D2JUV3"/>
<evidence type="ECO:0000313" key="12">
    <source>
        <dbReference type="Proteomes" id="UP000054498"/>
    </source>
</evidence>
<evidence type="ECO:0000256" key="1">
    <source>
        <dbReference type="ARBA" id="ARBA00007513"/>
    </source>
</evidence>
<dbReference type="InterPro" id="IPR008331">
    <property type="entry name" value="Ferritin_DPS_dom"/>
</dbReference>
<dbReference type="PANTHER" id="PTHR11431">
    <property type="entry name" value="FERRITIN"/>
    <property type="match status" value="1"/>
</dbReference>
<dbReference type="Proteomes" id="UP000054498">
    <property type="component" value="Unassembled WGS sequence"/>
</dbReference>
<dbReference type="SUPFAM" id="SSF47240">
    <property type="entry name" value="Ferritin-like"/>
    <property type="match status" value="1"/>
</dbReference>
<dbReference type="OrthoDB" id="186462at2759"/>
<name>A0A0D2JUV3_9CHLO</name>
<feature type="binding site" evidence="8">
    <location>
        <position position="68"/>
    </location>
    <ligand>
        <name>Fe cation</name>
        <dbReference type="ChEBI" id="CHEBI:24875"/>
        <label>1</label>
    </ligand>
</feature>
<feature type="binding site" evidence="8">
    <location>
        <position position="102"/>
    </location>
    <ligand>
        <name>Fe cation</name>
        <dbReference type="ChEBI" id="CHEBI:24875"/>
        <label>1</label>
    </ligand>
</feature>
<feature type="binding site" evidence="8">
    <location>
        <position position="22"/>
    </location>
    <ligand>
        <name>Fe cation</name>
        <dbReference type="ChEBI" id="CHEBI:24875"/>
        <label>1</label>
    </ligand>
</feature>
<dbReference type="InterPro" id="IPR001519">
    <property type="entry name" value="Ferritin"/>
</dbReference>
<comment type="function">
    <text evidence="5">Stores iron in a soluble, non-toxic, readily available form. Important for iron homeostasis. Has ferroxidase activity. Iron is taken up in the ferrous form and deposited as ferric hydroxides after oxidation.</text>
</comment>
<dbReference type="GO" id="GO:0006826">
    <property type="term" value="P:iron ion transport"/>
    <property type="evidence" value="ECO:0007669"/>
    <property type="project" value="InterPro"/>
</dbReference>
<dbReference type="PROSITE" id="PS50905">
    <property type="entry name" value="FERRITIN_LIKE"/>
    <property type="match status" value="1"/>
</dbReference>
<keyword evidence="3 8" id="KW-0479">Metal-binding</keyword>
<dbReference type="InterPro" id="IPR012347">
    <property type="entry name" value="Ferritin-like"/>
</dbReference>
<evidence type="ECO:0000256" key="3">
    <source>
        <dbReference type="ARBA" id="ARBA00022723"/>
    </source>
</evidence>
<comment type="catalytic activity">
    <reaction evidence="7 9">
        <text>4 Fe(2+) + O2 + 4 H(+) = 4 Fe(3+) + 2 H2O</text>
        <dbReference type="Rhea" id="RHEA:11148"/>
        <dbReference type="ChEBI" id="CHEBI:15377"/>
        <dbReference type="ChEBI" id="CHEBI:15378"/>
        <dbReference type="ChEBI" id="CHEBI:15379"/>
        <dbReference type="ChEBI" id="CHEBI:29033"/>
        <dbReference type="ChEBI" id="CHEBI:29034"/>
        <dbReference type="EC" id="1.16.3.1"/>
    </reaction>
</comment>
<sequence>MRSCSRHAHARVITRSDDEREHANLLMAQQNRRGGRVYLAPISRPVSEFFDEAKGDALNGVEMSLALEKLNFLKLRHLHAVASEEGDAEFTQFIEDNLLRPQSTEVKQAADLFSRVRRAGPGHGVVHIDIELQRRYGSGLDGGGGDGNGAAA</sequence>
<dbReference type="GO" id="GO:0006879">
    <property type="term" value="P:intracellular iron ion homeostasis"/>
    <property type="evidence" value="ECO:0007669"/>
    <property type="project" value="UniProtKB-KW"/>
</dbReference>
<evidence type="ECO:0000259" key="10">
    <source>
        <dbReference type="PROSITE" id="PS50905"/>
    </source>
</evidence>
<dbReference type="GO" id="GO:0008198">
    <property type="term" value="F:ferrous iron binding"/>
    <property type="evidence" value="ECO:0007669"/>
    <property type="project" value="TreeGrafter"/>
</dbReference>
<evidence type="ECO:0000256" key="8">
    <source>
        <dbReference type="PIRSR" id="PIRSR601519-1"/>
    </source>
</evidence>
<feature type="binding site" evidence="8">
    <location>
        <position position="19"/>
    </location>
    <ligand>
        <name>Fe cation</name>
        <dbReference type="ChEBI" id="CHEBI:24875"/>
        <label>1</label>
    </ligand>
</feature>
<dbReference type="Gene3D" id="1.20.1260.10">
    <property type="match status" value="1"/>
</dbReference>
<dbReference type="GO" id="GO:0004322">
    <property type="term" value="F:ferroxidase activity"/>
    <property type="evidence" value="ECO:0007669"/>
    <property type="project" value="UniProtKB-EC"/>
</dbReference>
<organism evidence="11 12">
    <name type="scientific">Monoraphidium neglectum</name>
    <dbReference type="NCBI Taxonomy" id="145388"/>
    <lineage>
        <taxon>Eukaryota</taxon>
        <taxon>Viridiplantae</taxon>
        <taxon>Chlorophyta</taxon>
        <taxon>core chlorophytes</taxon>
        <taxon>Chlorophyceae</taxon>
        <taxon>CS clade</taxon>
        <taxon>Sphaeropleales</taxon>
        <taxon>Selenastraceae</taxon>
        <taxon>Monoraphidium</taxon>
    </lineage>
</organism>
<gene>
    <name evidence="11" type="ORF">MNEG_5357</name>
</gene>
<protein>
    <recommendedName>
        <fullName evidence="9">Ferritin</fullName>
        <ecNumber evidence="9">1.16.3.1</ecNumber>
    </recommendedName>
</protein>
<dbReference type="Pfam" id="PF00210">
    <property type="entry name" value="Ferritin"/>
    <property type="match status" value="1"/>
</dbReference>
<keyword evidence="2 9" id="KW-0409">Iron storage</keyword>
<keyword evidence="4 8" id="KW-0408">Iron</keyword>
<dbReference type="EMBL" id="KK101010">
    <property type="protein sequence ID" value="KIZ02608.1"/>
    <property type="molecule type" value="Genomic_DNA"/>
</dbReference>
<evidence type="ECO:0000256" key="5">
    <source>
        <dbReference type="ARBA" id="ARBA00025111"/>
    </source>
</evidence>
<keyword evidence="9 11" id="KW-0560">Oxidoreductase</keyword>
<comment type="subunit">
    <text evidence="6">Oligomer of 24 subunits. There are two types of subunits: L (light) chain and H (heavy) chain. The major chain can be light or heavy, depending on the species and tissue type. The functional molecule forms a roughly spherical shell with a diameter of 12 nm and contains a central cavity into which the insoluble mineral iron core is deposited.</text>
</comment>
<dbReference type="PANTHER" id="PTHR11431:SF75">
    <property type="entry name" value="FERRITIN"/>
    <property type="match status" value="1"/>
</dbReference>
<accession>A0A0D2JUV3</accession>
<evidence type="ECO:0000256" key="4">
    <source>
        <dbReference type="ARBA" id="ARBA00023004"/>
    </source>
</evidence>
<evidence type="ECO:0000256" key="7">
    <source>
        <dbReference type="ARBA" id="ARBA00047990"/>
    </source>
</evidence>
<evidence type="ECO:0000256" key="6">
    <source>
        <dbReference type="ARBA" id="ARBA00026060"/>
    </source>
</evidence>
<evidence type="ECO:0000256" key="2">
    <source>
        <dbReference type="ARBA" id="ARBA00022434"/>
    </source>
</evidence>
<comment type="similarity">
    <text evidence="1 9">Belongs to the ferritin family.</text>
</comment>
<evidence type="ECO:0000256" key="9">
    <source>
        <dbReference type="RuleBase" id="RU361145"/>
    </source>
</evidence>
<comment type="function">
    <text evidence="9">Stores iron in a soluble, non-toxic, readily available form. Important for iron homeostasis. Iron is taken up in the ferrous form and deposited as ferric hydroxides after oxidation.</text>
</comment>
<dbReference type="GO" id="GO:0005737">
    <property type="term" value="C:cytoplasm"/>
    <property type="evidence" value="ECO:0007669"/>
    <property type="project" value="TreeGrafter"/>
</dbReference>
<proteinExistence type="inferred from homology"/>
<dbReference type="STRING" id="145388.A0A0D2JUV3"/>
<dbReference type="InterPro" id="IPR009078">
    <property type="entry name" value="Ferritin-like_SF"/>
</dbReference>
<dbReference type="EC" id="1.16.3.1" evidence="9"/>
<dbReference type="RefSeq" id="XP_013901627.1">
    <property type="nucleotide sequence ID" value="XM_014046173.1"/>
</dbReference>
<dbReference type="KEGG" id="mng:MNEG_5357"/>
<feature type="domain" description="Ferritin-like diiron" evidence="10">
    <location>
        <begin position="1"/>
        <end position="120"/>
    </location>
</feature>